<dbReference type="KEGG" id="pfm:Pyrfu_1437"/>
<organism evidence="3 4">
    <name type="scientific">Pyrolobus fumarii (strain DSM 11204 / 1A)</name>
    <dbReference type="NCBI Taxonomy" id="694429"/>
    <lineage>
        <taxon>Archaea</taxon>
        <taxon>Thermoproteota</taxon>
        <taxon>Thermoprotei</taxon>
        <taxon>Desulfurococcales</taxon>
        <taxon>Pyrodictiaceae</taxon>
        <taxon>Pyrolobus</taxon>
    </lineage>
</organism>
<dbReference type="Pfam" id="PF10102">
    <property type="entry name" value="DUF2341"/>
    <property type="match status" value="1"/>
</dbReference>
<keyword evidence="1" id="KW-0472">Membrane</keyword>
<feature type="domain" description="DUF2341" evidence="2">
    <location>
        <begin position="976"/>
        <end position="1047"/>
    </location>
</feature>
<gene>
    <name evidence="3" type="ordered locus">Pyrfu_1437</name>
</gene>
<evidence type="ECO:0000259" key="2">
    <source>
        <dbReference type="Pfam" id="PF10102"/>
    </source>
</evidence>
<name>G0EH71_PYRF1</name>
<dbReference type="InParanoid" id="G0EH71"/>
<proteinExistence type="predicted"/>
<keyword evidence="1" id="KW-0812">Transmembrane</keyword>
<dbReference type="HOGENOM" id="CLU_265170_0_0_2"/>
<dbReference type="EMBL" id="CP002838">
    <property type="protein sequence ID" value="AEM39295.1"/>
    <property type="molecule type" value="Genomic_DNA"/>
</dbReference>
<keyword evidence="4" id="KW-1185">Reference proteome</keyword>
<protein>
    <recommendedName>
        <fullName evidence="2">DUF2341 domain-containing protein</fullName>
    </recommendedName>
</protein>
<dbReference type="eggNOG" id="arCOG03508">
    <property type="taxonomic scope" value="Archaea"/>
</dbReference>
<evidence type="ECO:0000256" key="1">
    <source>
        <dbReference type="SAM" id="Phobius"/>
    </source>
</evidence>
<dbReference type="eggNOG" id="arCOG03511">
    <property type="taxonomic scope" value="Archaea"/>
</dbReference>
<dbReference type="AlphaFoldDB" id="G0EH71"/>
<dbReference type="Proteomes" id="UP000001037">
    <property type="component" value="Chromosome"/>
</dbReference>
<dbReference type="InterPro" id="IPR018765">
    <property type="entry name" value="DUF2341"/>
</dbReference>
<keyword evidence="1" id="KW-1133">Transmembrane helix</keyword>
<sequence length="1257" mass="137283">MKVAQLRSVSGIVASLILLLMFVGTVMIYATFMQAQQRVYQAQMEAARLAEEMRSIVRATLLYYNTSITTNGIILNIYVKNMGNMPVSIANLILEYGYIKANITFDFVIIGNLTDTDAPVFEHLVQLIQEFASITPDVNITLVLAEGGEESLASLPATIAPGDTLVVSVGPLPLDFKVYSVAAEAMMVLAGGSPVTTVITPQVGGTTVIVQQVSTGVVTGGTTATLTTVPFDEVTWVYGIPLRIECLYDRLEWPTLVTVNFTQLGIDYLVHPLGVRILDEDNNVWVPVNVTQVAPNYMVIVFPLTCKAGQLRNFTIFAAGGPISHPEGFYPVGLARLWNNTVVLAQGLTYYQSGSWIYYYVLEAPSGTLEPVDEATLANYETDVSAQVADGLSINLGNAVPYYDTSLLSVYVYSDVRVNTTVSDLEATPSISSLASSSPSLAPAWLAGWKYYIDIQFGNWGSQVVTDLTNVLINVTTDILPDAVRQHLFTHARPDGGDIIFVDLDTGELLPFITIEYDPVAQRAVWLVKVPYLGAYQTLRLGLYYGNPAYNMSLRTRIDIPSNLPYVYSFLSDIQPPSIHGYTWNYTVAILPVNTWSNVYAASNKPTPDASLLYAPILGIVDTTSLPAGLTFPFFGVAYDTGTWQVTAAGYLNYFADPWVATDVSWIRSLGDADAVEWEVYFNTSYSDDIGAGLLVRLNATLYTLTIRGWRVIYTPIGEANEAVILYANGVVRYVYGSISVASGYTPPTVQVDVMNSSITDWQIVYYVGYWTQLSNSNDVLFIPHVVLPVSVGWYHTAVGVYHASLDAAQIQLSRYSGGGFEVLHWKSSNGLYQNFLDVTLWLSWAGDILLSINVLPRVVGGYQLNYTVGFAPGIPGDPGVVLYSDADGVAGVYNWSEAGTLIQPLKEVLLLRYNGSYTVYVEKAIPLYPWVVGWLHGLRVVINNPNAFDIYNYTLRIVLGADNITSDYLSSPLFGKDIRVLDDKGNRIPFWVEKADPAVPVIVLWVRVPYLPANGNTTIYIYYLAQPPSGVSVVDESNPYRTFFLYTRVEPGTCPPWQVYNTTSYTCSKLVLGGYSEVTVVNTTLADSDIVRFYNGTLFGISGSYGFEYRAVIVPLSGAAEYDVAVELVPAGAETLAPNAAGSYAVVFGNGDIVRIVGGTLVTTWDQGVVTYSTGATYTVVIRLNSTSMQALVYDETTSLLVASATDSVAASGTYEASIVSYNVGATVSIAYSPIEFWVRSWVYPEPKVVNSVLLA</sequence>
<reference evidence="3 4" key="1">
    <citation type="journal article" date="2011" name="Stand. Genomic Sci.">
        <title>Complete genome sequence of the hyperthermophilic chemolithoautotroph Pyrolobus fumarii type strain (1A).</title>
        <authorList>
            <person name="Anderson I."/>
            <person name="Goker M."/>
            <person name="Nolan M."/>
            <person name="Lucas S."/>
            <person name="Hammon N."/>
            <person name="Deshpande S."/>
            <person name="Cheng J.F."/>
            <person name="Tapia R."/>
            <person name="Han C."/>
            <person name="Goodwin L."/>
            <person name="Pitluck S."/>
            <person name="Huntemann M."/>
            <person name="Liolios K."/>
            <person name="Ivanova N."/>
            <person name="Pagani I."/>
            <person name="Mavromatis K."/>
            <person name="Ovchinikova G."/>
            <person name="Pati A."/>
            <person name="Chen A."/>
            <person name="Palaniappan K."/>
            <person name="Land M."/>
            <person name="Hauser L."/>
            <person name="Brambilla E.M."/>
            <person name="Huber H."/>
            <person name="Yasawong M."/>
            <person name="Rohde M."/>
            <person name="Spring S."/>
            <person name="Abt B."/>
            <person name="Sikorski J."/>
            <person name="Wirth R."/>
            <person name="Detter J.C."/>
            <person name="Woyke T."/>
            <person name="Bristow J."/>
            <person name="Eisen J.A."/>
            <person name="Markowitz V."/>
            <person name="Hugenholtz P."/>
            <person name="Kyrpides N.C."/>
            <person name="Klenk H.P."/>
            <person name="Lapidus A."/>
        </authorList>
    </citation>
    <scope>NUCLEOTIDE SEQUENCE [LARGE SCALE GENOMIC DNA]</scope>
    <source>
        <strain evidence="4">DSM 11204 / 1A</strain>
    </source>
</reference>
<accession>G0EH71</accession>
<evidence type="ECO:0000313" key="3">
    <source>
        <dbReference type="EMBL" id="AEM39295.1"/>
    </source>
</evidence>
<feature type="transmembrane region" description="Helical" evidence="1">
    <location>
        <begin position="12"/>
        <end position="32"/>
    </location>
</feature>
<evidence type="ECO:0000313" key="4">
    <source>
        <dbReference type="Proteomes" id="UP000001037"/>
    </source>
</evidence>